<accession>A0A8S5SC65</accession>
<reference evidence="1" key="1">
    <citation type="journal article" date="2021" name="Proc. Natl. Acad. Sci. U.S.A.">
        <title>A Catalog of Tens of Thousands of Viruses from Human Metagenomes Reveals Hidden Associations with Chronic Diseases.</title>
        <authorList>
            <person name="Tisza M.J."/>
            <person name="Buck C.B."/>
        </authorList>
    </citation>
    <scope>NUCLEOTIDE SEQUENCE</scope>
    <source>
        <strain evidence="1">CtdvJ3</strain>
    </source>
</reference>
<organism evidence="1">
    <name type="scientific">Siphoviridae sp. ctdvJ3</name>
    <dbReference type="NCBI Taxonomy" id="2827903"/>
    <lineage>
        <taxon>Viruses</taxon>
        <taxon>Duplodnaviria</taxon>
        <taxon>Heunggongvirae</taxon>
        <taxon>Uroviricota</taxon>
        <taxon>Caudoviricetes</taxon>
    </lineage>
</organism>
<evidence type="ECO:0000313" key="1">
    <source>
        <dbReference type="EMBL" id="DAF48557.1"/>
    </source>
</evidence>
<dbReference type="EMBL" id="BK032569">
    <property type="protein sequence ID" value="DAF48557.1"/>
    <property type="molecule type" value="Genomic_DNA"/>
</dbReference>
<name>A0A8S5SC65_9CAUD</name>
<sequence>MNYFLAVNDRQLGTCLRMLFAEGIQGIVQVVLNDKNKIEFHISIAADDNLLESLKERYTILIS</sequence>
<proteinExistence type="predicted"/>
<protein>
    <submittedName>
        <fullName evidence="1">Uncharacterized protein</fullName>
    </submittedName>
</protein>